<gene>
    <name evidence="2" type="ORF">Ddye_022867</name>
</gene>
<keyword evidence="3" id="KW-1185">Reference proteome</keyword>
<feature type="region of interest" description="Disordered" evidence="1">
    <location>
        <begin position="1"/>
        <end position="45"/>
    </location>
</feature>
<dbReference type="PANTHER" id="PTHR31973">
    <property type="entry name" value="POLYPROTEIN, PUTATIVE-RELATED"/>
    <property type="match status" value="1"/>
</dbReference>
<dbReference type="PANTHER" id="PTHR31973:SF187">
    <property type="entry name" value="MUTATOR TRANSPOSASE MUDRA PROTEIN"/>
    <property type="match status" value="1"/>
</dbReference>
<dbReference type="AlphaFoldDB" id="A0AAD9TSR6"/>
<dbReference type="EMBL" id="JANJYI010000007">
    <property type="protein sequence ID" value="KAK2641104.1"/>
    <property type="molecule type" value="Genomic_DNA"/>
</dbReference>
<proteinExistence type="predicted"/>
<comment type="caution">
    <text evidence="2">The sequence shown here is derived from an EMBL/GenBank/DDBJ whole genome shotgun (WGS) entry which is preliminary data.</text>
</comment>
<sequence>MLRRKRDILNSGPPAVNDEGDESDVDNDYEFNEESTEDTYSDVSLDDECEEVDNDRHGHYDPDSDETWLLDSSDKETGLIKMVLMTAGQFGGVMLSANALDRDNGIFPIAFSVWKRYYFRNMLGNFKLTFKDNSMNENLWSIVRVGSKSVFTECIKALGSDSMDAVLWLMKKPCDKWEIHAFECDIKSDHITNNMSECFNNLIKDERDKPILTLVEHLRRKIMVRFLDKCDEVEKLKDSITPYAREKLSANEKKRKKVASILWEIDHYADWDPHIEPVDDFFISRSLAMRVHLHEYAWLCADMRGSLHGSLLGESEKETDWKLIDDIVINGEVTKTCRALKFRDFTRNFRLTEMRNKLKDLFKTPEGDWHEGKLTRHDHFDTLGLIEDALNRVPKDFVVKDRCRFMAFYFGHFMTMDRRMKFSGGVIHRLLLRELHHECPTDEMRFLLGNHLVKFSNVEFYLITGLHFDVVPDTT</sequence>
<evidence type="ECO:0000256" key="1">
    <source>
        <dbReference type="SAM" id="MobiDB-lite"/>
    </source>
</evidence>
<organism evidence="2 3">
    <name type="scientific">Dipteronia dyeriana</name>
    <dbReference type="NCBI Taxonomy" id="168575"/>
    <lineage>
        <taxon>Eukaryota</taxon>
        <taxon>Viridiplantae</taxon>
        <taxon>Streptophyta</taxon>
        <taxon>Embryophyta</taxon>
        <taxon>Tracheophyta</taxon>
        <taxon>Spermatophyta</taxon>
        <taxon>Magnoliopsida</taxon>
        <taxon>eudicotyledons</taxon>
        <taxon>Gunneridae</taxon>
        <taxon>Pentapetalae</taxon>
        <taxon>rosids</taxon>
        <taxon>malvids</taxon>
        <taxon>Sapindales</taxon>
        <taxon>Sapindaceae</taxon>
        <taxon>Hippocastanoideae</taxon>
        <taxon>Acereae</taxon>
        <taxon>Dipteronia</taxon>
    </lineage>
</organism>
<name>A0AAD9TSR6_9ROSI</name>
<dbReference type="Proteomes" id="UP001280121">
    <property type="component" value="Unassembled WGS sequence"/>
</dbReference>
<reference evidence="2" key="1">
    <citation type="journal article" date="2023" name="Plant J.">
        <title>Genome sequences and population genomics provide insights into the demographic history, inbreeding, and mutation load of two 'living fossil' tree species of Dipteronia.</title>
        <authorList>
            <person name="Feng Y."/>
            <person name="Comes H.P."/>
            <person name="Chen J."/>
            <person name="Zhu S."/>
            <person name="Lu R."/>
            <person name="Zhang X."/>
            <person name="Li P."/>
            <person name="Qiu J."/>
            <person name="Olsen K.M."/>
            <person name="Qiu Y."/>
        </authorList>
    </citation>
    <scope>NUCLEOTIDE SEQUENCE</scope>
    <source>
        <strain evidence="2">KIB01</strain>
    </source>
</reference>
<evidence type="ECO:0000313" key="3">
    <source>
        <dbReference type="Proteomes" id="UP001280121"/>
    </source>
</evidence>
<evidence type="ECO:0000313" key="2">
    <source>
        <dbReference type="EMBL" id="KAK2641104.1"/>
    </source>
</evidence>
<feature type="compositionally biased region" description="Acidic residues" evidence="1">
    <location>
        <begin position="18"/>
        <end position="45"/>
    </location>
</feature>
<protein>
    <submittedName>
        <fullName evidence="2">Uncharacterized protein</fullName>
    </submittedName>
</protein>
<accession>A0AAD9TSR6</accession>